<dbReference type="EMBL" id="JAMKFB020000019">
    <property type="protein sequence ID" value="KAL0165740.1"/>
    <property type="molecule type" value="Genomic_DNA"/>
</dbReference>
<keyword evidence="2" id="KW-0732">Signal</keyword>
<accession>A0ABD0NV94</accession>
<reference evidence="3 4" key="1">
    <citation type="submission" date="2024-05" db="EMBL/GenBank/DDBJ databases">
        <title>Genome sequencing and assembly of Indian major carp, Cirrhinus mrigala (Hamilton, 1822).</title>
        <authorList>
            <person name="Mohindra V."/>
            <person name="Chowdhury L.M."/>
            <person name="Lal K."/>
            <person name="Jena J.K."/>
        </authorList>
    </citation>
    <scope>NUCLEOTIDE SEQUENCE [LARGE SCALE GENOMIC DNA]</scope>
    <source>
        <strain evidence="3">CM1030</strain>
        <tissue evidence="3">Blood</tissue>
    </source>
</reference>
<evidence type="ECO:0000313" key="3">
    <source>
        <dbReference type="EMBL" id="KAL0165740.1"/>
    </source>
</evidence>
<evidence type="ECO:0000256" key="2">
    <source>
        <dbReference type="SAM" id="SignalP"/>
    </source>
</evidence>
<evidence type="ECO:0000256" key="1">
    <source>
        <dbReference type="SAM" id="MobiDB-lite"/>
    </source>
</evidence>
<name>A0ABD0NV94_CIRMR</name>
<feature type="signal peptide" evidence="2">
    <location>
        <begin position="1"/>
        <end position="16"/>
    </location>
</feature>
<proteinExistence type="predicted"/>
<feature type="chain" id="PRO_5044741468" evidence="2">
    <location>
        <begin position="17"/>
        <end position="530"/>
    </location>
</feature>
<gene>
    <name evidence="3" type="ORF">M9458_037584</name>
</gene>
<organism evidence="3 4">
    <name type="scientific">Cirrhinus mrigala</name>
    <name type="common">Mrigala</name>
    <dbReference type="NCBI Taxonomy" id="683832"/>
    <lineage>
        <taxon>Eukaryota</taxon>
        <taxon>Metazoa</taxon>
        <taxon>Chordata</taxon>
        <taxon>Craniata</taxon>
        <taxon>Vertebrata</taxon>
        <taxon>Euteleostomi</taxon>
        <taxon>Actinopterygii</taxon>
        <taxon>Neopterygii</taxon>
        <taxon>Teleostei</taxon>
        <taxon>Ostariophysi</taxon>
        <taxon>Cypriniformes</taxon>
        <taxon>Cyprinidae</taxon>
        <taxon>Labeoninae</taxon>
        <taxon>Labeonini</taxon>
        <taxon>Cirrhinus</taxon>
    </lineage>
</organism>
<evidence type="ECO:0000313" key="4">
    <source>
        <dbReference type="Proteomes" id="UP001529510"/>
    </source>
</evidence>
<keyword evidence="4" id="KW-1185">Reference proteome</keyword>
<protein>
    <submittedName>
        <fullName evidence="3">Uncharacterized protein</fullName>
    </submittedName>
</protein>
<comment type="caution">
    <text evidence="3">The sequence shown here is derived from an EMBL/GenBank/DDBJ whole genome shotgun (WGS) entry which is preliminary data.</text>
</comment>
<feature type="non-terminal residue" evidence="3">
    <location>
        <position position="530"/>
    </location>
</feature>
<feature type="compositionally biased region" description="Polar residues" evidence="1">
    <location>
        <begin position="374"/>
        <end position="388"/>
    </location>
</feature>
<dbReference type="AlphaFoldDB" id="A0ABD0NV94"/>
<dbReference type="Proteomes" id="UP001529510">
    <property type="component" value="Unassembled WGS sequence"/>
</dbReference>
<sequence length="530" mass="55462">MFVLISPLFLPVPALYVDLFNKPKCIGPSHLLLVRHSPQNVTESPAILQHGRRGENHEYSDAMINTCFLMGLDDSQLLSSIPYEDRYKPVAEFISHVLALSHSTFYVDVEDSNLPPIREHVAAPAHHQPASSTCRPNEPALFGLPSLPPIRHNSSLIVSPELAASPPRSWPILMTSVLDPPLMSVRAANIRVAAPARTPEPAANTWTAPTGKGGVKTQLRLAESSQVTAAFTESNQVTAAFPESSQVAAACTESSHVAAAFTKSSQVTAAFSEASQVAAAFSEASQAAAASPESSQVSDASPESSQVAAASSESSQVVVAPPEPSQVAAAFPELSPVAAASFESSQVAATLTESSPVAAASFESSQFAAAFTEPSQATADLQESSQDPACQPEPELPPARPPESAPPPARPPESAPPPVHTPESAPPPARPPESVPPPAHPPEPAPPKHPPVLAPTKPGLPALSRADYALSSPKKILGGGLIPGSAMALWTVYSAMAPELPDPPWPNGLCARPWLPGLPEPYDPPWPNEL</sequence>
<feature type="compositionally biased region" description="Pro residues" evidence="1">
    <location>
        <begin position="394"/>
        <end position="453"/>
    </location>
</feature>
<feature type="region of interest" description="Disordered" evidence="1">
    <location>
        <begin position="374"/>
        <end position="463"/>
    </location>
</feature>